<dbReference type="GO" id="GO:0005975">
    <property type="term" value="P:carbohydrate metabolic process"/>
    <property type="evidence" value="ECO:0007669"/>
    <property type="project" value="InterPro"/>
</dbReference>
<dbReference type="OrthoDB" id="2305845at2759"/>
<sequence>MVNIKGTTDEFLVKLYDGRVIDAEGWNDWEWTHGIGLNGIWTYYDLTGDSKWLKIIEDWFAARFAAGGTTKNINTIIRTNNPKYLPWLDSRVEWAYHDLERTRFGGMQHITYIEENGNYGNDTLMMTVLPLATIGKVSTVLIILRHLLDTNTGLFFHDFYFKDDGHNFAREHFWIVETRGWRWPFRNFWTSYRSHPGIPLLHTSSTRSAHHLLVSEESTARTRFLDDASAIFPLILSTCLSPLIFPAYLVDPLGQRPLGGKHACASRPKDKVGHCEIWAFAVTDLDALHADVVASRRDRGEHVYDWEQADVVRFLKKP</sequence>
<name>A0A9P8CRT9_9HYPO</name>
<dbReference type="SUPFAM" id="SSF48208">
    <property type="entry name" value="Six-hairpin glycosidases"/>
    <property type="match status" value="1"/>
</dbReference>
<proteinExistence type="predicted"/>
<dbReference type="InterPro" id="IPR012341">
    <property type="entry name" value="6hp_glycosidase-like_sf"/>
</dbReference>
<keyword evidence="1" id="KW-0378">Hydrolase</keyword>
<evidence type="ECO:0000256" key="1">
    <source>
        <dbReference type="ARBA" id="ARBA00022801"/>
    </source>
</evidence>
<protein>
    <submittedName>
        <fullName evidence="2">Six-hairpin glycosidase-like protein</fullName>
    </submittedName>
</protein>
<evidence type="ECO:0000313" key="3">
    <source>
        <dbReference type="Proteomes" id="UP000887229"/>
    </source>
</evidence>
<gene>
    <name evidence="2" type="ORF">F5Z01DRAFT_633912</name>
</gene>
<dbReference type="EMBL" id="MU251246">
    <property type="protein sequence ID" value="KAG9257143.1"/>
    <property type="molecule type" value="Genomic_DNA"/>
</dbReference>
<dbReference type="InterPro" id="IPR008928">
    <property type="entry name" value="6-hairpin_glycosidase_sf"/>
</dbReference>
<evidence type="ECO:0000313" key="2">
    <source>
        <dbReference type="EMBL" id="KAG9257143.1"/>
    </source>
</evidence>
<organism evidence="2 3">
    <name type="scientific">Emericellopsis atlantica</name>
    <dbReference type="NCBI Taxonomy" id="2614577"/>
    <lineage>
        <taxon>Eukaryota</taxon>
        <taxon>Fungi</taxon>
        <taxon>Dikarya</taxon>
        <taxon>Ascomycota</taxon>
        <taxon>Pezizomycotina</taxon>
        <taxon>Sordariomycetes</taxon>
        <taxon>Hypocreomycetidae</taxon>
        <taxon>Hypocreales</taxon>
        <taxon>Bionectriaceae</taxon>
        <taxon>Emericellopsis</taxon>
    </lineage>
</organism>
<dbReference type="AlphaFoldDB" id="A0A9P8CRT9"/>
<keyword evidence="3" id="KW-1185">Reference proteome</keyword>
<dbReference type="Gene3D" id="1.50.10.10">
    <property type="match status" value="1"/>
</dbReference>
<dbReference type="RefSeq" id="XP_046121067.1">
    <property type="nucleotide sequence ID" value="XM_046262000.1"/>
</dbReference>
<dbReference type="GeneID" id="70292903"/>
<dbReference type="GO" id="GO:0016798">
    <property type="term" value="F:hydrolase activity, acting on glycosyl bonds"/>
    <property type="evidence" value="ECO:0007669"/>
    <property type="project" value="UniProtKB-KW"/>
</dbReference>
<comment type="caution">
    <text evidence="2">The sequence shown here is derived from an EMBL/GenBank/DDBJ whole genome shotgun (WGS) entry which is preliminary data.</text>
</comment>
<dbReference type="PANTHER" id="PTHR33886">
    <property type="entry name" value="UNSATURATED RHAMNOGALACTURONAN HYDROLASE (EUROFUNG)"/>
    <property type="match status" value="1"/>
</dbReference>
<keyword evidence="2" id="KW-0326">Glycosidase</keyword>
<dbReference type="InterPro" id="IPR052043">
    <property type="entry name" value="PolySaccharide_Degr_Enz"/>
</dbReference>
<dbReference type="PANTHER" id="PTHR33886:SF8">
    <property type="entry name" value="UNSATURATED RHAMNOGALACTURONAN HYDROLASE (EUROFUNG)"/>
    <property type="match status" value="1"/>
</dbReference>
<dbReference type="Proteomes" id="UP000887229">
    <property type="component" value="Unassembled WGS sequence"/>
</dbReference>
<dbReference type="Pfam" id="PF07470">
    <property type="entry name" value="Glyco_hydro_88"/>
    <property type="match status" value="1"/>
</dbReference>
<accession>A0A9P8CRT9</accession>
<reference evidence="2" key="1">
    <citation type="journal article" date="2021" name="IMA Fungus">
        <title>Genomic characterization of three marine fungi, including Emericellopsis atlantica sp. nov. with signatures of a generalist lifestyle and marine biomass degradation.</title>
        <authorList>
            <person name="Hagestad O.C."/>
            <person name="Hou L."/>
            <person name="Andersen J.H."/>
            <person name="Hansen E.H."/>
            <person name="Altermark B."/>
            <person name="Li C."/>
            <person name="Kuhnert E."/>
            <person name="Cox R.J."/>
            <person name="Crous P.W."/>
            <person name="Spatafora J.W."/>
            <person name="Lail K."/>
            <person name="Amirebrahimi M."/>
            <person name="Lipzen A."/>
            <person name="Pangilinan J."/>
            <person name="Andreopoulos W."/>
            <person name="Hayes R.D."/>
            <person name="Ng V."/>
            <person name="Grigoriev I.V."/>
            <person name="Jackson S.A."/>
            <person name="Sutton T.D.S."/>
            <person name="Dobson A.D.W."/>
            <person name="Rama T."/>
        </authorList>
    </citation>
    <scope>NUCLEOTIDE SEQUENCE</scope>
    <source>
        <strain evidence="2">TS7</strain>
    </source>
</reference>
<dbReference type="InterPro" id="IPR010905">
    <property type="entry name" value="Glyco_hydro_88"/>
</dbReference>